<feature type="compositionally biased region" description="Low complexity" evidence="1">
    <location>
        <begin position="114"/>
        <end position="124"/>
    </location>
</feature>
<name>E2A436_CAMFO</name>
<feature type="compositionally biased region" description="Low complexity" evidence="1">
    <location>
        <begin position="38"/>
        <end position="55"/>
    </location>
</feature>
<dbReference type="EMBL" id="GL436526">
    <property type="protein sequence ID" value="EFN71802.1"/>
    <property type="molecule type" value="Genomic_DNA"/>
</dbReference>
<dbReference type="Proteomes" id="UP000000311">
    <property type="component" value="Unassembled WGS sequence"/>
</dbReference>
<evidence type="ECO:0000313" key="2">
    <source>
        <dbReference type="EMBL" id="EFN71802.1"/>
    </source>
</evidence>
<dbReference type="AlphaFoldDB" id="E2A436"/>
<feature type="region of interest" description="Disordered" evidence="1">
    <location>
        <begin position="1"/>
        <end position="82"/>
    </location>
</feature>
<feature type="compositionally biased region" description="Polar residues" evidence="1">
    <location>
        <begin position="56"/>
        <end position="70"/>
    </location>
</feature>
<proteinExistence type="predicted"/>
<reference evidence="2 3" key="1">
    <citation type="journal article" date="2010" name="Science">
        <title>Genomic comparison of the ants Camponotus floridanus and Harpegnathos saltator.</title>
        <authorList>
            <person name="Bonasio R."/>
            <person name="Zhang G."/>
            <person name="Ye C."/>
            <person name="Mutti N.S."/>
            <person name="Fang X."/>
            <person name="Qin N."/>
            <person name="Donahue G."/>
            <person name="Yang P."/>
            <person name="Li Q."/>
            <person name="Li C."/>
            <person name="Zhang P."/>
            <person name="Huang Z."/>
            <person name="Berger S.L."/>
            <person name="Reinberg D."/>
            <person name="Wang J."/>
            <person name="Liebig J."/>
        </authorList>
    </citation>
    <scope>NUCLEOTIDE SEQUENCE [LARGE SCALE GENOMIC DNA]</scope>
    <source>
        <strain evidence="3">C129</strain>
    </source>
</reference>
<protein>
    <submittedName>
        <fullName evidence="2">Uncharacterized protein</fullName>
    </submittedName>
</protein>
<dbReference type="OMA" id="NNGAQQE"/>
<gene>
    <name evidence="2" type="ORF">EAG_07553</name>
</gene>
<sequence length="131" mass="14224">MQPIARGNPRVPSPGPLRPFTPPDLSSIPHMDDTPSHNNNISNNGNDNDVRNNVSPASNRSNDGAQQESTGPFIIGSPIDLGDIDNVDNIGLRLDPITRNSSRRRAREHIELQETGSPESTSESKSSKLIH</sequence>
<keyword evidence="3" id="KW-1185">Reference proteome</keyword>
<feature type="compositionally biased region" description="Pro residues" evidence="1">
    <location>
        <begin position="11"/>
        <end position="22"/>
    </location>
</feature>
<dbReference type="InParanoid" id="E2A436"/>
<feature type="region of interest" description="Disordered" evidence="1">
    <location>
        <begin position="96"/>
        <end position="131"/>
    </location>
</feature>
<dbReference type="OrthoDB" id="377733at2759"/>
<evidence type="ECO:0000256" key="1">
    <source>
        <dbReference type="SAM" id="MobiDB-lite"/>
    </source>
</evidence>
<accession>E2A436</accession>
<organism evidence="3">
    <name type="scientific">Camponotus floridanus</name>
    <name type="common">Florida carpenter ant</name>
    <dbReference type="NCBI Taxonomy" id="104421"/>
    <lineage>
        <taxon>Eukaryota</taxon>
        <taxon>Metazoa</taxon>
        <taxon>Ecdysozoa</taxon>
        <taxon>Arthropoda</taxon>
        <taxon>Hexapoda</taxon>
        <taxon>Insecta</taxon>
        <taxon>Pterygota</taxon>
        <taxon>Neoptera</taxon>
        <taxon>Endopterygota</taxon>
        <taxon>Hymenoptera</taxon>
        <taxon>Apocrita</taxon>
        <taxon>Aculeata</taxon>
        <taxon>Formicoidea</taxon>
        <taxon>Formicidae</taxon>
        <taxon>Formicinae</taxon>
        <taxon>Camponotus</taxon>
    </lineage>
</organism>
<evidence type="ECO:0000313" key="3">
    <source>
        <dbReference type="Proteomes" id="UP000000311"/>
    </source>
</evidence>